<dbReference type="GO" id="GO:0016405">
    <property type="term" value="F:CoA-ligase activity"/>
    <property type="evidence" value="ECO:0007669"/>
    <property type="project" value="TreeGrafter"/>
</dbReference>
<sequence length="711" mass="78562">MVDHSTVSLGLVNQCMLMRAVQHLLRNNSITISIFRTKVWTSRLPLVALSDVPLHEKVIEAMRVHAENPTKIALAMKTKDPLILIKAYKTYVRPIVECGTTVFSPHRQKDINLLESVQNNFTRKLAMRCGNLMYSQISNAINRRKEYRLQSLHNRRKINDLVMAFKIITGKCGIESAPFFTLAPSRTRGGGMKIRIPVARTQVSGDGNFDKLTYKKLLYQTEAAASFLSKGGFGREDVACLVLSNSSAFISSHLAVLKCGGIVTTADITTPQGDLEHQIRNTSTSIIFTEEEILNKVLQVSNNCRNVKAIFCVRSSSATEKLPDGVIDFKSVIAGPTGQVKNDEYEPNNLAAVPYTISPNKIPAGMMLSHQNISTAFNIYEGCLRRMMKKAFTCFDPSQEKLLHCSSFANIFGLLCIDIALFMGFTSVILKKFDTTLFMNSLHSYRPRLLITEPKNVVAALKQSATERFKTNSLEYVLCSGPVVGRRVRQSFLNKFPSVKYMTNGAGLLSGAPGAMIPNMGERENINNSGCAVATCDVKVVCAGKALKDDEIGEICLRGPTVMQGYVDDCESIDADGWYHTGEVGHVDKHGNIFIAGSLDDFIDVNGNQICLNEVEDVLLCHPSIADAVVVGIEDEESAQRAKAYVVHCDETLTNDDVKLYIQGQLPYNDLNIGVEFVSMIPRGADGRVLRHELLKDEIPQEQQIVATESE</sequence>
<comment type="caution">
    <text evidence="5">The sequence shown here is derived from an EMBL/GenBank/DDBJ whole genome shotgun (WGS) entry which is preliminary data.</text>
</comment>
<dbReference type="AlphaFoldDB" id="A0A016S5I5"/>
<dbReference type="OrthoDB" id="10253869at2759"/>
<dbReference type="InterPro" id="IPR042099">
    <property type="entry name" value="ANL_N_sf"/>
</dbReference>
<dbReference type="InterPro" id="IPR000873">
    <property type="entry name" value="AMP-dep_synth/lig_dom"/>
</dbReference>
<dbReference type="InterPro" id="IPR025110">
    <property type="entry name" value="AMP-bd_C"/>
</dbReference>
<evidence type="ECO:0000259" key="3">
    <source>
        <dbReference type="Pfam" id="PF00501"/>
    </source>
</evidence>
<evidence type="ECO:0000256" key="1">
    <source>
        <dbReference type="ARBA" id="ARBA00004275"/>
    </source>
</evidence>
<feature type="domain" description="AMP-binding enzyme C-terminal" evidence="4">
    <location>
        <begin position="614"/>
        <end position="685"/>
    </location>
</feature>
<name>A0A016S5I5_9BILA</name>
<dbReference type="EMBL" id="JARK01001624">
    <property type="protein sequence ID" value="EYB85925.1"/>
    <property type="molecule type" value="Genomic_DNA"/>
</dbReference>
<evidence type="ECO:0000259" key="4">
    <source>
        <dbReference type="Pfam" id="PF13193"/>
    </source>
</evidence>
<feature type="domain" description="AMP-dependent synthetase/ligase" evidence="3">
    <location>
        <begin position="207"/>
        <end position="566"/>
    </location>
</feature>
<protein>
    <recommendedName>
        <fullName evidence="7">AMP-binding enzyme</fullName>
    </recommendedName>
</protein>
<keyword evidence="6" id="KW-1185">Reference proteome</keyword>
<dbReference type="InterPro" id="IPR045851">
    <property type="entry name" value="AMP-bd_C_sf"/>
</dbReference>
<dbReference type="Pfam" id="PF00501">
    <property type="entry name" value="AMP-binding"/>
    <property type="match status" value="1"/>
</dbReference>
<reference evidence="6" key="1">
    <citation type="journal article" date="2015" name="Nat. Genet.">
        <title>The genome and transcriptome of the zoonotic hookworm Ancylostoma ceylanicum identify infection-specific gene families.</title>
        <authorList>
            <person name="Schwarz E.M."/>
            <person name="Hu Y."/>
            <person name="Antoshechkin I."/>
            <person name="Miller M.M."/>
            <person name="Sternberg P.W."/>
            <person name="Aroian R.V."/>
        </authorList>
    </citation>
    <scope>NUCLEOTIDE SEQUENCE</scope>
    <source>
        <strain evidence="6">HY135</strain>
    </source>
</reference>
<dbReference type="GO" id="GO:0005777">
    <property type="term" value="C:peroxisome"/>
    <property type="evidence" value="ECO:0007669"/>
    <property type="project" value="UniProtKB-SubCell"/>
</dbReference>
<evidence type="ECO:0008006" key="7">
    <source>
        <dbReference type="Google" id="ProtNLM"/>
    </source>
</evidence>
<dbReference type="Pfam" id="PF13193">
    <property type="entry name" value="AMP-binding_C"/>
    <property type="match status" value="1"/>
</dbReference>
<dbReference type="PANTHER" id="PTHR24096">
    <property type="entry name" value="LONG-CHAIN-FATTY-ACID--COA LIGASE"/>
    <property type="match status" value="1"/>
</dbReference>
<dbReference type="Gene3D" id="3.30.300.30">
    <property type="match status" value="1"/>
</dbReference>
<dbReference type="Proteomes" id="UP000024635">
    <property type="component" value="Unassembled WGS sequence"/>
</dbReference>
<dbReference type="STRING" id="53326.A0A016S5I5"/>
<keyword evidence="2" id="KW-0576">Peroxisome</keyword>
<evidence type="ECO:0000313" key="5">
    <source>
        <dbReference type="EMBL" id="EYB85925.1"/>
    </source>
</evidence>
<evidence type="ECO:0000313" key="6">
    <source>
        <dbReference type="Proteomes" id="UP000024635"/>
    </source>
</evidence>
<proteinExistence type="predicted"/>
<dbReference type="SUPFAM" id="SSF56801">
    <property type="entry name" value="Acetyl-CoA synthetase-like"/>
    <property type="match status" value="1"/>
</dbReference>
<dbReference type="Gene3D" id="3.40.50.12780">
    <property type="entry name" value="N-terminal domain of ligase-like"/>
    <property type="match status" value="1"/>
</dbReference>
<gene>
    <name evidence="5" type="primary">Acey_s0288.g1479</name>
    <name evidence="5" type="ORF">Y032_0288g1479</name>
</gene>
<dbReference type="PANTHER" id="PTHR24096:SF422">
    <property type="entry name" value="BCDNA.GH02901"/>
    <property type="match status" value="1"/>
</dbReference>
<organism evidence="5 6">
    <name type="scientific">Ancylostoma ceylanicum</name>
    <dbReference type="NCBI Taxonomy" id="53326"/>
    <lineage>
        <taxon>Eukaryota</taxon>
        <taxon>Metazoa</taxon>
        <taxon>Ecdysozoa</taxon>
        <taxon>Nematoda</taxon>
        <taxon>Chromadorea</taxon>
        <taxon>Rhabditida</taxon>
        <taxon>Rhabditina</taxon>
        <taxon>Rhabditomorpha</taxon>
        <taxon>Strongyloidea</taxon>
        <taxon>Ancylostomatidae</taxon>
        <taxon>Ancylostomatinae</taxon>
        <taxon>Ancylostoma</taxon>
    </lineage>
</organism>
<evidence type="ECO:0000256" key="2">
    <source>
        <dbReference type="ARBA" id="ARBA00023140"/>
    </source>
</evidence>
<comment type="subcellular location">
    <subcellularLocation>
        <location evidence="1">Peroxisome</location>
    </subcellularLocation>
</comment>
<accession>A0A016S5I5</accession>